<dbReference type="AlphaFoldDB" id="G0MNC4"/>
<proteinExistence type="predicted"/>
<keyword evidence="1" id="KW-1133">Transmembrane helix</keyword>
<dbReference type="InParanoid" id="G0MNC4"/>
<reference evidence="3" key="1">
    <citation type="submission" date="2011-07" db="EMBL/GenBank/DDBJ databases">
        <authorList>
            <consortium name="Caenorhabditis brenneri Sequencing and Analysis Consortium"/>
            <person name="Wilson R.K."/>
        </authorList>
    </citation>
    <scope>NUCLEOTIDE SEQUENCE [LARGE SCALE GENOMIC DNA]</scope>
    <source>
        <strain evidence="3">PB2801</strain>
    </source>
</reference>
<dbReference type="Proteomes" id="UP000008068">
    <property type="component" value="Unassembled WGS sequence"/>
</dbReference>
<keyword evidence="3" id="KW-1185">Reference proteome</keyword>
<accession>G0MNC4</accession>
<dbReference type="HOGENOM" id="CLU_157461_0_0_1"/>
<feature type="transmembrane region" description="Helical" evidence="1">
    <location>
        <begin position="102"/>
        <end position="118"/>
    </location>
</feature>
<keyword evidence="1" id="KW-0472">Membrane</keyword>
<organism evidence="3">
    <name type="scientific">Caenorhabditis brenneri</name>
    <name type="common">Nematode worm</name>
    <dbReference type="NCBI Taxonomy" id="135651"/>
    <lineage>
        <taxon>Eukaryota</taxon>
        <taxon>Metazoa</taxon>
        <taxon>Ecdysozoa</taxon>
        <taxon>Nematoda</taxon>
        <taxon>Chromadorea</taxon>
        <taxon>Rhabditida</taxon>
        <taxon>Rhabditina</taxon>
        <taxon>Rhabditomorpha</taxon>
        <taxon>Rhabditoidea</taxon>
        <taxon>Rhabditidae</taxon>
        <taxon>Peloderinae</taxon>
        <taxon>Caenorhabditis</taxon>
    </lineage>
</organism>
<keyword evidence="1" id="KW-0812">Transmembrane</keyword>
<evidence type="ECO:0000313" key="3">
    <source>
        <dbReference type="Proteomes" id="UP000008068"/>
    </source>
</evidence>
<name>G0MNC4_CAEBE</name>
<sequence>MDSVNLKKKFNHVMTMQRNLKEHLALFQEGSEELIKYYHIKCSIIQQLEACKELLVGIYEIAIRTGTDVDNSRLLKVYQFFYRNASDIQHHLQHIDIPRGSAAIWGIVILIAIVYLWATV</sequence>
<protein>
    <submittedName>
        <fullName evidence="2">Uncharacterized protein</fullName>
    </submittedName>
</protein>
<evidence type="ECO:0000256" key="1">
    <source>
        <dbReference type="SAM" id="Phobius"/>
    </source>
</evidence>
<dbReference type="EMBL" id="GL379803">
    <property type="protein sequence ID" value="EGT38218.1"/>
    <property type="molecule type" value="Genomic_DNA"/>
</dbReference>
<evidence type="ECO:0000313" key="2">
    <source>
        <dbReference type="EMBL" id="EGT38218.1"/>
    </source>
</evidence>
<gene>
    <name evidence="2" type="ORF">CAEBREN_00866</name>
</gene>